<proteinExistence type="predicted"/>
<evidence type="ECO:0000259" key="4">
    <source>
        <dbReference type="PROSITE" id="PS50043"/>
    </source>
</evidence>
<feature type="domain" description="HTH luxR-type" evidence="4">
    <location>
        <begin position="145"/>
        <end position="209"/>
    </location>
</feature>
<dbReference type="SMART" id="SM00421">
    <property type="entry name" value="HTH_LUXR"/>
    <property type="match status" value="1"/>
</dbReference>
<dbReference type="InterPro" id="IPR039420">
    <property type="entry name" value="WalR-like"/>
</dbReference>
<evidence type="ECO:0000259" key="5">
    <source>
        <dbReference type="PROSITE" id="PS50110"/>
    </source>
</evidence>
<dbReference type="SUPFAM" id="SSF52172">
    <property type="entry name" value="CheY-like"/>
    <property type="match status" value="1"/>
</dbReference>
<evidence type="ECO:0000256" key="3">
    <source>
        <dbReference type="PROSITE-ProRule" id="PRU00169"/>
    </source>
</evidence>
<dbReference type="PRINTS" id="PR00038">
    <property type="entry name" value="HTHLUXR"/>
</dbReference>
<gene>
    <name evidence="6" type="ORF">RM540_02935</name>
</gene>
<evidence type="ECO:0000313" key="6">
    <source>
        <dbReference type="EMBL" id="MDT0630691.1"/>
    </source>
</evidence>
<dbReference type="PANTHER" id="PTHR43214:SF43">
    <property type="entry name" value="TWO-COMPONENT RESPONSE REGULATOR"/>
    <property type="match status" value="1"/>
</dbReference>
<dbReference type="SMART" id="SM00448">
    <property type="entry name" value="REC"/>
    <property type="match status" value="1"/>
</dbReference>
<dbReference type="InterPro" id="IPR011006">
    <property type="entry name" value="CheY-like_superfamily"/>
</dbReference>
<dbReference type="Gene3D" id="3.40.50.2300">
    <property type="match status" value="1"/>
</dbReference>
<comment type="caution">
    <text evidence="6">The sequence shown here is derived from an EMBL/GenBank/DDBJ whole genome shotgun (WGS) entry which is preliminary data.</text>
</comment>
<dbReference type="InterPro" id="IPR000792">
    <property type="entry name" value="Tscrpt_reg_LuxR_C"/>
</dbReference>
<dbReference type="InterPro" id="IPR058245">
    <property type="entry name" value="NreC/VraR/RcsB-like_REC"/>
</dbReference>
<dbReference type="PANTHER" id="PTHR43214">
    <property type="entry name" value="TWO-COMPONENT RESPONSE REGULATOR"/>
    <property type="match status" value="1"/>
</dbReference>
<accession>A0ABU3BN36</accession>
<organism evidence="6 7">
    <name type="scientific">Rubrivirga litoralis</name>
    <dbReference type="NCBI Taxonomy" id="3075598"/>
    <lineage>
        <taxon>Bacteria</taxon>
        <taxon>Pseudomonadati</taxon>
        <taxon>Rhodothermota</taxon>
        <taxon>Rhodothermia</taxon>
        <taxon>Rhodothermales</taxon>
        <taxon>Rubricoccaceae</taxon>
        <taxon>Rubrivirga</taxon>
    </lineage>
</organism>
<dbReference type="PROSITE" id="PS50110">
    <property type="entry name" value="RESPONSE_REGULATORY"/>
    <property type="match status" value="1"/>
</dbReference>
<dbReference type="RefSeq" id="WP_311661969.1">
    <property type="nucleotide sequence ID" value="NZ_JAVRHT010000004.1"/>
</dbReference>
<dbReference type="SUPFAM" id="SSF46894">
    <property type="entry name" value="C-terminal effector domain of the bipartite response regulators"/>
    <property type="match status" value="1"/>
</dbReference>
<evidence type="ECO:0000256" key="1">
    <source>
        <dbReference type="ARBA" id="ARBA00022553"/>
    </source>
</evidence>
<feature type="modified residue" description="4-aspartylphosphate" evidence="3">
    <location>
        <position position="55"/>
    </location>
</feature>
<dbReference type="Pfam" id="PF00072">
    <property type="entry name" value="Response_reg"/>
    <property type="match status" value="1"/>
</dbReference>
<dbReference type="EMBL" id="JAVRHT010000004">
    <property type="protein sequence ID" value="MDT0630691.1"/>
    <property type="molecule type" value="Genomic_DNA"/>
</dbReference>
<dbReference type="PROSITE" id="PS50043">
    <property type="entry name" value="HTH_LUXR_2"/>
    <property type="match status" value="1"/>
</dbReference>
<dbReference type="CDD" id="cd06170">
    <property type="entry name" value="LuxR_C_like"/>
    <property type="match status" value="1"/>
</dbReference>
<feature type="domain" description="Response regulatory" evidence="5">
    <location>
        <begin position="4"/>
        <end position="120"/>
    </location>
</feature>
<name>A0ABU3BN36_9BACT</name>
<reference evidence="6 7" key="1">
    <citation type="submission" date="2023-09" db="EMBL/GenBank/DDBJ databases">
        <authorList>
            <person name="Rey-Velasco X."/>
        </authorList>
    </citation>
    <scope>NUCLEOTIDE SEQUENCE [LARGE SCALE GENOMIC DNA]</scope>
    <source>
        <strain evidence="6 7">F394</strain>
    </source>
</reference>
<sequence>MKRRVYLVEDHPVTREGLRALVDKTADLAVVGESGAGADVLDGIERTSPDVAVVDITIAGTDGIELTKQIRAVYPDLPVLVLSAHAETVYAERAVRAGARGYVMKQEPPGVLLAAIRSVLDGDLHLSDAMRDRVVGSYLTSSAPASSAVDELTDRELEVFRHFGHGMTTVQVADVMMVSPKTVETHRVHVKQKLGIETTNEFVQRATLWVSQNDA</sequence>
<evidence type="ECO:0000256" key="2">
    <source>
        <dbReference type="ARBA" id="ARBA00023125"/>
    </source>
</evidence>
<dbReference type="InterPro" id="IPR016032">
    <property type="entry name" value="Sig_transdc_resp-reg_C-effctor"/>
</dbReference>
<dbReference type="Pfam" id="PF00196">
    <property type="entry name" value="GerE"/>
    <property type="match status" value="1"/>
</dbReference>
<dbReference type="InterPro" id="IPR001789">
    <property type="entry name" value="Sig_transdc_resp-reg_receiver"/>
</dbReference>
<protein>
    <submittedName>
        <fullName evidence="6">Response regulator transcription factor</fullName>
    </submittedName>
</protein>
<keyword evidence="2" id="KW-0238">DNA-binding</keyword>
<keyword evidence="7" id="KW-1185">Reference proteome</keyword>
<evidence type="ECO:0000313" key="7">
    <source>
        <dbReference type="Proteomes" id="UP001267426"/>
    </source>
</evidence>
<dbReference type="CDD" id="cd17535">
    <property type="entry name" value="REC_NarL-like"/>
    <property type="match status" value="1"/>
</dbReference>
<dbReference type="Proteomes" id="UP001267426">
    <property type="component" value="Unassembled WGS sequence"/>
</dbReference>
<keyword evidence="1 3" id="KW-0597">Phosphoprotein</keyword>
<dbReference type="PROSITE" id="PS00622">
    <property type="entry name" value="HTH_LUXR_1"/>
    <property type="match status" value="1"/>
</dbReference>